<evidence type="ECO:0000259" key="7">
    <source>
        <dbReference type="SMART" id="SM00382"/>
    </source>
</evidence>
<name>A0A7D9H0U5_DEKBR</name>
<dbReference type="GO" id="GO:0043139">
    <property type="term" value="F:5'-3' DNA helicase activity"/>
    <property type="evidence" value="ECO:0007669"/>
    <property type="project" value="TreeGrafter"/>
</dbReference>
<keyword evidence="3" id="KW-0378">Hydrolase</keyword>
<dbReference type="InterPro" id="IPR050534">
    <property type="entry name" value="Coronavir_polyprotein_1ab"/>
</dbReference>
<evidence type="ECO:0000313" key="8">
    <source>
        <dbReference type="EMBL" id="VUG17049.1"/>
    </source>
</evidence>
<accession>A0A7D9H0U5</accession>
<dbReference type="CDD" id="cd18808">
    <property type="entry name" value="SF1_C_Upf1"/>
    <property type="match status" value="1"/>
</dbReference>
<protein>
    <submittedName>
        <fullName evidence="8">DEBR0S1_32022g1_1</fullName>
    </submittedName>
</protein>
<reference evidence="8 9" key="1">
    <citation type="submission" date="2019-07" db="EMBL/GenBank/DDBJ databases">
        <authorList>
            <person name="Friedrich A."/>
            <person name="Schacherer J."/>
        </authorList>
    </citation>
    <scope>NUCLEOTIDE SEQUENCE [LARGE SCALE GENOMIC DNA]</scope>
</reference>
<evidence type="ECO:0000313" key="9">
    <source>
        <dbReference type="Proteomes" id="UP000478008"/>
    </source>
</evidence>
<dbReference type="SUPFAM" id="SSF52540">
    <property type="entry name" value="P-loop containing nucleoside triphosphate hydrolases"/>
    <property type="match status" value="1"/>
</dbReference>
<feature type="region of interest" description="Disordered" evidence="6">
    <location>
        <begin position="68"/>
        <end position="95"/>
    </location>
</feature>
<dbReference type="Pfam" id="PF13087">
    <property type="entry name" value="AAA_12"/>
    <property type="match status" value="1"/>
</dbReference>
<evidence type="ECO:0000256" key="3">
    <source>
        <dbReference type="ARBA" id="ARBA00022801"/>
    </source>
</evidence>
<sequence>MDTNKKLSKQFLDCLTVERTEDNEQTAELLASNSPKQLSKSGLAVLGLDITNVRTSIGGSLIMELVSAQNSKSRKPKNKRLSKSKEESTDFNGIDTGDIKTGDIVKVDSYSQSEEKHQKSKRKLKHSSKKIDQEEFKEENLDVEGVIISVSEKKINVAVNIDHTTNRGAQLEEKIYQLYGSGCRIWIVKLSNEITYNRMESTMRKLSEMSLSQETQIMQLLLGESQFSPVKSFKIDHYYNSGLNSSQKKAIEFSMSNNLSIIHGPPGTGKTSTIVELVKQLITFKRSSTASSVPGRTANRILICGPSNISVDTILERLSDFISNNGGYDKLVRIGHPARILPQILKHSLDMIVERNSHEVISGIMEDMDSLTKKLRKVKHYKDRRELYQEMKDLKRDLRSSTRKGFSDSILNAEVVVATLHGSSSQQLVNCIRENGDLFDTLIIDEVSQSLEPSCWIPLIYHKSIKKIIIAGDNKQLSPTIKTKKNKKVAKLLATTMFDRLLKVQKRPENFVCFLNVQYRMNEKIMKFPSESLYNKRLVADSSVKDGIVKDLLNDRQATGVSGENPNDNDDEDDIKEPIIWYDTEGGSFPEMSSNFDGSITPSRYNDGECLVVLKHVKSLLSRGVHQDEIGIITPYSAQVTKLRQLFRSGTLNFADDDDGDNEKKYIDEQSLLDKIEISTVDGFQGREKEIIILSLVRSNEKHNVGFLSDEKRLNVSITRCKKQLCVVGDFDTIGGSKIPFLKKWCDWCENNNVDIRYVDDAEIY</sequence>
<organism evidence="8 9">
    <name type="scientific">Dekkera bruxellensis</name>
    <name type="common">Brettanomyces custersii</name>
    <dbReference type="NCBI Taxonomy" id="5007"/>
    <lineage>
        <taxon>Eukaryota</taxon>
        <taxon>Fungi</taxon>
        <taxon>Dikarya</taxon>
        <taxon>Ascomycota</taxon>
        <taxon>Saccharomycotina</taxon>
        <taxon>Pichiomycetes</taxon>
        <taxon>Pichiales</taxon>
        <taxon>Pichiaceae</taxon>
        <taxon>Brettanomyces</taxon>
    </lineage>
</organism>
<dbReference type="AlphaFoldDB" id="A0A7D9H0U5"/>
<dbReference type="GO" id="GO:0003677">
    <property type="term" value="F:DNA binding"/>
    <property type="evidence" value="ECO:0007669"/>
    <property type="project" value="InterPro"/>
</dbReference>
<dbReference type="InterPro" id="IPR047187">
    <property type="entry name" value="SF1_C_Upf1"/>
</dbReference>
<keyword evidence="5" id="KW-0067">ATP-binding</keyword>
<dbReference type="PANTHER" id="PTHR43788">
    <property type="entry name" value="DNA2/NAM7 HELICASE FAMILY MEMBER"/>
    <property type="match status" value="1"/>
</dbReference>
<dbReference type="SMART" id="SM00382">
    <property type="entry name" value="AAA"/>
    <property type="match status" value="1"/>
</dbReference>
<dbReference type="Pfam" id="PF13086">
    <property type="entry name" value="AAA_11"/>
    <property type="match status" value="1"/>
</dbReference>
<dbReference type="InterPro" id="IPR041679">
    <property type="entry name" value="DNA2/NAM7-like_C"/>
</dbReference>
<dbReference type="Proteomes" id="UP000478008">
    <property type="component" value="Unassembled WGS sequence"/>
</dbReference>
<dbReference type="GO" id="GO:0016787">
    <property type="term" value="F:hydrolase activity"/>
    <property type="evidence" value="ECO:0007669"/>
    <property type="project" value="UniProtKB-KW"/>
</dbReference>
<proteinExistence type="inferred from homology"/>
<evidence type="ECO:0000256" key="5">
    <source>
        <dbReference type="ARBA" id="ARBA00022840"/>
    </source>
</evidence>
<dbReference type="InterPro" id="IPR003593">
    <property type="entry name" value="AAA+_ATPase"/>
</dbReference>
<evidence type="ECO:0000256" key="4">
    <source>
        <dbReference type="ARBA" id="ARBA00022806"/>
    </source>
</evidence>
<keyword evidence="9" id="KW-1185">Reference proteome</keyword>
<keyword evidence="4" id="KW-0347">Helicase</keyword>
<evidence type="ECO:0000256" key="1">
    <source>
        <dbReference type="ARBA" id="ARBA00007913"/>
    </source>
</evidence>
<dbReference type="InterPro" id="IPR041677">
    <property type="entry name" value="DNA2/NAM7_AAA_11"/>
</dbReference>
<feature type="region of interest" description="Disordered" evidence="6">
    <location>
        <begin position="109"/>
        <end position="131"/>
    </location>
</feature>
<feature type="compositionally biased region" description="Basic residues" evidence="6">
    <location>
        <begin position="118"/>
        <end position="128"/>
    </location>
</feature>
<dbReference type="PANTHER" id="PTHR43788:SF8">
    <property type="entry name" value="DNA-BINDING PROTEIN SMUBP-2"/>
    <property type="match status" value="1"/>
</dbReference>
<dbReference type="EMBL" id="CABFWN010000001">
    <property type="protein sequence ID" value="VUG17049.1"/>
    <property type="molecule type" value="Genomic_DNA"/>
</dbReference>
<dbReference type="NCBIfam" id="TIGR00376">
    <property type="entry name" value="IGHMBP2 family helicase"/>
    <property type="match status" value="1"/>
</dbReference>
<comment type="similarity">
    <text evidence="1">Belongs to the DNA2/NAM7 helicase family.</text>
</comment>
<dbReference type="InterPro" id="IPR027417">
    <property type="entry name" value="P-loop_NTPase"/>
</dbReference>
<evidence type="ECO:0000256" key="6">
    <source>
        <dbReference type="SAM" id="MobiDB-lite"/>
    </source>
</evidence>
<feature type="compositionally biased region" description="Basic residues" evidence="6">
    <location>
        <begin position="72"/>
        <end position="82"/>
    </location>
</feature>
<dbReference type="Gene3D" id="2.40.30.270">
    <property type="match status" value="1"/>
</dbReference>
<dbReference type="GO" id="GO:0005524">
    <property type="term" value="F:ATP binding"/>
    <property type="evidence" value="ECO:0007669"/>
    <property type="project" value="UniProtKB-KW"/>
</dbReference>
<gene>
    <name evidence="8" type="primary">HCS1</name>
    <name evidence="8" type="ORF">DEBR0S1_32022G</name>
</gene>
<evidence type="ECO:0000256" key="2">
    <source>
        <dbReference type="ARBA" id="ARBA00022741"/>
    </source>
</evidence>
<keyword evidence="2" id="KW-0547">Nucleotide-binding</keyword>
<dbReference type="InterPro" id="IPR004483">
    <property type="entry name" value="SMUBP-2/Hcs1-like"/>
</dbReference>
<feature type="domain" description="AAA+ ATPase" evidence="7">
    <location>
        <begin position="256"/>
        <end position="509"/>
    </location>
</feature>
<dbReference type="Gene3D" id="3.40.50.300">
    <property type="entry name" value="P-loop containing nucleotide triphosphate hydrolases"/>
    <property type="match status" value="2"/>
</dbReference>